<comment type="caution">
    <text evidence="2">The sequence shown here is derived from an EMBL/GenBank/DDBJ whole genome shotgun (WGS) entry which is preliminary data.</text>
</comment>
<dbReference type="InterPro" id="IPR012337">
    <property type="entry name" value="RNaseH-like_sf"/>
</dbReference>
<dbReference type="InterPro" id="IPR036397">
    <property type="entry name" value="RNaseH_sf"/>
</dbReference>
<dbReference type="PANTHER" id="PTHR33481">
    <property type="entry name" value="REVERSE TRANSCRIPTASE"/>
    <property type="match status" value="1"/>
</dbReference>
<dbReference type="SUPFAM" id="SSF53098">
    <property type="entry name" value="Ribonuclease H-like"/>
    <property type="match status" value="1"/>
</dbReference>
<gene>
    <name evidence="2" type="ORF">PENVUL_c109G06426</name>
</gene>
<name>A0A1V6R2Q9_9EURO</name>
<dbReference type="GO" id="GO:0003676">
    <property type="term" value="F:nucleic acid binding"/>
    <property type="evidence" value="ECO:0007669"/>
    <property type="project" value="InterPro"/>
</dbReference>
<sequence length="609" mass="68428">MIDQPVNSHGGASAFIDDYFRWRVGRSAEENLTKIQSEDVPRIEAWARRTGSCFAAEKTELIHITRKRREQLQGQVVMNGKTIEPSPTAKLLGVVFDQELRWKEHVQQAINRATKVSIALGGLRHLRPEQMRQLYQACVTPVMDYASTVWHDPLRDKTHLRHLNTVQRTALIRILSAFRTVATTTLEVEAHVLPTHLRLRHRAQNTITSLHTLPRDHPIWDALRRAQKRRNNIGSYARFPLAEALKTMNLERLDELETIDPRPLPPWRAESFTEIEIGSDRETARERAETVRSSSAIVVYSDASGREGHLGAAAVALDNNLQVIESQQVQVGPMDRWSVHVAELIGIFYAVSAVFKISHQRPRKEHDGTTTATILCDSRSALQAIQNPGNKSGQRINHAILQAAAEVQAKGIALRLQWIPGHCDNAGNDAADRLAKDAASPGKTHPFRPLLTRKRALIRDTIRAQWEREWRTSTKGGHLRKIDSTLPAAYTRKLYGNLPRGRAYLLTQLRTGHNWLSTYAKTFGFRDNDQCVCGAQETVTHVLVDCPNLREIRRKLRSEAGDAFNSVSSLLGGSTEGERGKPDTVSRATTVKAVLDFAEASQRFQSRAP</sequence>
<reference evidence="3" key="1">
    <citation type="journal article" date="2017" name="Nat. Microbiol.">
        <title>Global analysis of biosynthetic gene clusters reveals vast potential of secondary metabolite production in Penicillium species.</title>
        <authorList>
            <person name="Nielsen J.C."/>
            <person name="Grijseels S."/>
            <person name="Prigent S."/>
            <person name="Ji B."/>
            <person name="Dainat J."/>
            <person name="Nielsen K.F."/>
            <person name="Frisvad J.C."/>
            <person name="Workman M."/>
            <person name="Nielsen J."/>
        </authorList>
    </citation>
    <scope>NUCLEOTIDE SEQUENCE [LARGE SCALE GENOMIC DNA]</scope>
    <source>
        <strain evidence="3">IBT 29486</strain>
    </source>
</reference>
<dbReference type="PANTHER" id="PTHR33481:SF1">
    <property type="entry name" value="ENDONUCLEASE_EXONUCLEASE_PHOSPHATASE DOMAIN-CONTAINING PROTEIN-RELATED"/>
    <property type="match status" value="1"/>
</dbReference>
<keyword evidence="3" id="KW-1185">Reference proteome</keyword>
<dbReference type="PROSITE" id="PS50879">
    <property type="entry name" value="RNASE_H_1"/>
    <property type="match status" value="1"/>
</dbReference>
<accession>A0A1V6R2Q9</accession>
<dbReference type="Gene3D" id="3.30.420.10">
    <property type="entry name" value="Ribonuclease H-like superfamily/Ribonuclease H"/>
    <property type="match status" value="1"/>
</dbReference>
<dbReference type="CDD" id="cd09276">
    <property type="entry name" value="Rnase_HI_RT_non_LTR"/>
    <property type="match status" value="1"/>
</dbReference>
<evidence type="ECO:0000259" key="1">
    <source>
        <dbReference type="PROSITE" id="PS50879"/>
    </source>
</evidence>
<dbReference type="Pfam" id="PF00075">
    <property type="entry name" value="RNase_H"/>
    <property type="match status" value="1"/>
</dbReference>
<feature type="domain" description="RNase H type-1" evidence="1">
    <location>
        <begin position="293"/>
        <end position="440"/>
    </location>
</feature>
<proteinExistence type="predicted"/>
<dbReference type="GO" id="GO:0004523">
    <property type="term" value="F:RNA-DNA hybrid ribonuclease activity"/>
    <property type="evidence" value="ECO:0007669"/>
    <property type="project" value="InterPro"/>
</dbReference>
<evidence type="ECO:0000313" key="3">
    <source>
        <dbReference type="Proteomes" id="UP000191518"/>
    </source>
</evidence>
<dbReference type="AlphaFoldDB" id="A0A1V6R2Q9"/>
<dbReference type="Proteomes" id="UP000191518">
    <property type="component" value="Unassembled WGS sequence"/>
</dbReference>
<protein>
    <recommendedName>
        <fullName evidence="1">RNase H type-1 domain-containing protein</fullName>
    </recommendedName>
</protein>
<dbReference type="InterPro" id="IPR002156">
    <property type="entry name" value="RNaseH_domain"/>
</dbReference>
<dbReference type="EMBL" id="MDYP01000108">
    <property type="protein sequence ID" value="OQD95557.1"/>
    <property type="molecule type" value="Genomic_DNA"/>
</dbReference>
<dbReference type="STRING" id="29845.A0A1V6R2Q9"/>
<evidence type="ECO:0000313" key="2">
    <source>
        <dbReference type="EMBL" id="OQD95557.1"/>
    </source>
</evidence>
<organism evidence="2 3">
    <name type="scientific">Penicillium vulpinum</name>
    <dbReference type="NCBI Taxonomy" id="29845"/>
    <lineage>
        <taxon>Eukaryota</taxon>
        <taxon>Fungi</taxon>
        <taxon>Dikarya</taxon>
        <taxon>Ascomycota</taxon>
        <taxon>Pezizomycotina</taxon>
        <taxon>Eurotiomycetes</taxon>
        <taxon>Eurotiomycetidae</taxon>
        <taxon>Eurotiales</taxon>
        <taxon>Aspergillaceae</taxon>
        <taxon>Penicillium</taxon>
    </lineage>
</organism>